<gene>
    <name evidence="4" type="ORF">NFIA_072680</name>
</gene>
<protein>
    <recommendedName>
        <fullName evidence="6">Mid2 domain-containing protein</fullName>
    </recommendedName>
</protein>
<feature type="transmembrane region" description="Helical" evidence="2">
    <location>
        <begin position="193"/>
        <end position="216"/>
    </location>
</feature>
<reference evidence="5" key="1">
    <citation type="journal article" date="2008" name="PLoS Genet.">
        <title>Genomic islands in the pathogenic filamentous fungus Aspergillus fumigatus.</title>
        <authorList>
            <person name="Fedorova N.D."/>
            <person name="Khaldi N."/>
            <person name="Joardar V.S."/>
            <person name="Maiti R."/>
            <person name="Amedeo P."/>
            <person name="Anderson M.J."/>
            <person name="Crabtree J."/>
            <person name="Silva J.C."/>
            <person name="Badger J.H."/>
            <person name="Albarraq A."/>
            <person name="Angiuoli S."/>
            <person name="Bussey H."/>
            <person name="Bowyer P."/>
            <person name="Cotty P.J."/>
            <person name="Dyer P.S."/>
            <person name="Egan A."/>
            <person name="Galens K."/>
            <person name="Fraser-Liggett C.M."/>
            <person name="Haas B.J."/>
            <person name="Inman J.M."/>
            <person name="Kent R."/>
            <person name="Lemieux S."/>
            <person name="Malavazi I."/>
            <person name="Orvis J."/>
            <person name="Roemer T."/>
            <person name="Ronning C.M."/>
            <person name="Sundaram J.P."/>
            <person name="Sutton G."/>
            <person name="Turner G."/>
            <person name="Venter J.C."/>
            <person name="White O.R."/>
            <person name="Whitty B.R."/>
            <person name="Youngman P."/>
            <person name="Wolfe K.H."/>
            <person name="Goldman G.H."/>
            <person name="Wortman J.R."/>
            <person name="Jiang B."/>
            <person name="Denning D.W."/>
            <person name="Nierman W.C."/>
        </authorList>
    </citation>
    <scope>NUCLEOTIDE SEQUENCE [LARGE SCALE GENOMIC DNA]</scope>
    <source>
        <strain evidence="5">ATCC 1020 / DSM 3700 / CBS 544.65 / FGSC A1164 / JCM 1740 / NRRL 181 / WB 181</strain>
    </source>
</reference>
<evidence type="ECO:0000313" key="5">
    <source>
        <dbReference type="Proteomes" id="UP000006702"/>
    </source>
</evidence>
<dbReference type="OMA" id="DDNCANA"/>
<evidence type="ECO:0000313" key="4">
    <source>
        <dbReference type="EMBL" id="EAW17354.1"/>
    </source>
</evidence>
<keyword evidence="3" id="KW-0732">Signal</keyword>
<accession>A1DD97</accession>
<dbReference type="EMBL" id="DS027696">
    <property type="protein sequence ID" value="EAW17354.1"/>
    <property type="molecule type" value="Genomic_DNA"/>
</dbReference>
<dbReference type="RefSeq" id="XP_001259251.1">
    <property type="nucleotide sequence ID" value="XM_001259250.1"/>
</dbReference>
<name>A1DD97_NEOFI</name>
<feature type="signal peptide" evidence="3">
    <location>
        <begin position="1"/>
        <end position="18"/>
    </location>
</feature>
<keyword evidence="2" id="KW-0812">Transmembrane</keyword>
<keyword evidence="2" id="KW-0472">Membrane</keyword>
<evidence type="ECO:0008006" key="6">
    <source>
        <dbReference type="Google" id="ProtNLM"/>
    </source>
</evidence>
<sequence>MPLRALWSILLLVGLCRSQSCYFPDGSLADGYTPCFSGSSGSPCCKPDSVCLTNGYCMGVAFPPYTLYRGACTDIKWSPSTACRDVCSGANTRMNACSIVLYSNVEGNAWYCANSIVANSSTSVGCANNLDPFQIPLGKIVLNKAALANTSCSAEPTATVTIGAASSSSCPTNSASVTDTSISNRGTGDSRTVAVGVGVGVSLGVLSLVSLIWAVYERRKRQQLMNSTPPTVPMNSDPYTQIMVGKGTPVNSEPHELYNQPHEMEP</sequence>
<dbReference type="AlphaFoldDB" id="A1DD97"/>
<dbReference type="HOGENOM" id="CLU_055859_4_1_1"/>
<keyword evidence="2" id="KW-1133">Transmembrane helix</keyword>
<dbReference type="STRING" id="331117.A1DD97"/>
<dbReference type="VEuPathDB" id="FungiDB:NFIA_072680"/>
<feature type="chain" id="PRO_5002634413" description="Mid2 domain-containing protein" evidence="3">
    <location>
        <begin position="19"/>
        <end position="266"/>
    </location>
</feature>
<dbReference type="GeneID" id="4585794"/>
<dbReference type="KEGG" id="nfi:NFIA_072680"/>
<evidence type="ECO:0000256" key="1">
    <source>
        <dbReference type="SAM" id="MobiDB-lite"/>
    </source>
</evidence>
<organism evidence="4 5">
    <name type="scientific">Neosartorya fischeri (strain ATCC 1020 / DSM 3700 / CBS 544.65 / FGSC A1164 / JCM 1740 / NRRL 181 / WB 181)</name>
    <name type="common">Aspergillus fischerianus</name>
    <dbReference type="NCBI Taxonomy" id="331117"/>
    <lineage>
        <taxon>Eukaryota</taxon>
        <taxon>Fungi</taxon>
        <taxon>Dikarya</taxon>
        <taxon>Ascomycota</taxon>
        <taxon>Pezizomycotina</taxon>
        <taxon>Eurotiomycetes</taxon>
        <taxon>Eurotiomycetidae</taxon>
        <taxon>Eurotiales</taxon>
        <taxon>Aspergillaceae</taxon>
        <taxon>Aspergillus</taxon>
        <taxon>Aspergillus subgen. Fumigati</taxon>
    </lineage>
</organism>
<feature type="region of interest" description="Disordered" evidence="1">
    <location>
        <begin position="246"/>
        <end position="266"/>
    </location>
</feature>
<evidence type="ECO:0000256" key="2">
    <source>
        <dbReference type="SAM" id="Phobius"/>
    </source>
</evidence>
<proteinExistence type="predicted"/>
<keyword evidence="5" id="KW-1185">Reference proteome</keyword>
<dbReference type="eggNOG" id="ENOG502SQDU">
    <property type="taxonomic scope" value="Eukaryota"/>
</dbReference>
<dbReference type="OrthoDB" id="5215637at2759"/>
<dbReference type="Proteomes" id="UP000006702">
    <property type="component" value="Unassembled WGS sequence"/>
</dbReference>
<evidence type="ECO:0000256" key="3">
    <source>
        <dbReference type="SAM" id="SignalP"/>
    </source>
</evidence>